<keyword evidence="3" id="KW-0276">Fatty acid metabolism</keyword>
<dbReference type="CDD" id="cd06558">
    <property type="entry name" value="crotonase-like"/>
    <property type="match status" value="1"/>
</dbReference>
<feature type="region of interest" description="Disordered" evidence="7">
    <location>
        <begin position="253"/>
        <end position="275"/>
    </location>
</feature>
<dbReference type="SUPFAM" id="SSF52096">
    <property type="entry name" value="ClpP/crotonase"/>
    <property type="match status" value="1"/>
</dbReference>
<organism evidence="8 9">
    <name type="scientific">Sterolibacterium denitrificans</name>
    <dbReference type="NCBI Taxonomy" id="157592"/>
    <lineage>
        <taxon>Bacteria</taxon>
        <taxon>Pseudomonadati</taxon>
        <taxon>Pseudomonadota</taxon>
        <taxon>Betaproteobacteria</taxon>
        <taxon>Nitrosomonadales</taxon>
        <taxon>Sterolibacteriaceae</taxon>
        <taxon>Sterolibacterium</taxon>
    </lineage>
</organism>
<dbReference type="NCBIfam" id="NF005699">
    <property type="entry name" value="PRK07509.1"/>
    <property type="match status" value="1"/>
</dbReference>
<evidence type="ECO:0000256" key="1">
    <source>
        <dbReference type="ARBA" id="ARBA00005005"/>
    </source>
</evidence>
<evidence type="ECO:0000313" key="8">
    <source>
        <dbReference type="EMBL" id="SMB27333.1"/>
    </source>
</evidence>
<gene>
    <name evidence="8" type="ORF">SDENCHOL_20363</name>
</gene>
<evidence type="ECO:0000313" key="9">
    <source>
        <dbReference type="Proteomes" id="UP000242886"/>
    </source>
</evidence>
<proteinExistence type="inferred from homology"/>
<dbReference type="Gene3D" id="1.10.12.10">
    <property type="entry name" value="Lyase 2-enoyl-coa Hydratase, Chain A, domain 2"/>
    <property type="match status" value="1"/>
</dbReference>
<dbReference type="InterPro" id="IPR029045">
    <property type="entry name" value="ClpP/crotonase-like_dom_sf"/>
</dbReference>
<dbReference type="PROSITE" id="PS00166">
    <property type="entry name" value="ENOYL_COA_HYDRATASE"/>
    <property type="match status" value="1"/>
</dbReference>
<dbReference type="InterPro" id="IPR014748">
    <property type="entry name" value="Enoyl-CoA_hydra_C"/>
</dbReference>
<reference evidence="8" key="1">
    <citation type="submission" date="2017-03" db="EMBL/GenBank/DDBJ databases">
        <authorList>
            <consortium name="AG Boll"/>
        </authorList>
    </citation>
    <scope>NUCLEOTIDE SEQUENCE [LARGE SCALE GENOMIC DNA]</scope>
    <source>
        <strain evidence="8">Chol</strain>
    </source>
</reference>
<sequence>MSGGNERIRVSIEGDIACVTLNRPDKHNGMDFAMLRAMVRVQKQLKRRRDIRAVILDGAGPSFCAGLDFKSALARPLETLLMGLQLWWPWRNRFQRWSMGWRDLGVPVIALVHGNCFGAGMQLALGADFRISAPDARYSLMEAKWGLIPDMGGTPLLRDLVPLDVAKELVMTGRVIAAAEAHALGLVTHVSNDPLAHARQLVAEIAMRSPDAVAAGKFLLQRAYAVADGDALRAERRWQRRIIGRANQRAAVARNSGPGALDGKPVRPWEKRRIG</sequence>
<feature type="compositionally biased region" description="Basic and acidic residues" evidence="7">
    <location>
        <begin position="264"/>
        <end position="275"/>
    </location>
</feature>
<keyword evidence="5" id="KW-0413">Isomerase</keyword>
<comment type="pathway">
    <text evidence="1">Lipid metabolism; fatty acid beta-oxidation.</text>
</comment>
<dbReference type="InterPro" id="IPR001753">
    <property type="entry name" value="Enoyl-CoA_hydra/iso"/>
</dbReference>
<comment type="similarity">
    <text evidence="2 6">Belongs to the enoyl-CoA hydratase/isomerase family.</text>
</comment>
<dbReference type="RefSeq" id="WP_154716875.1">
    <property type="nucleotide sequence ID" value="NZ_LT837803.1"/>
</dbReference>
<dbReference type="Proteomes" id="UP000242886">
    <property type="component" value="Chromosome SDENCHOL"/>
</dbReference>
<dbReference type="EMBL" id="LT837803">
    <property type="protein sequence ID" value="SMB27333.1"/>
    <property type="molecule type" value="Genomic_DNA"/>
</dbReference>
<dbReference type="PANTHER" id="PTHR43149:SF1">
    <property type="entry name" value="DELTA(3,5)-DELTA(2,4)-DIENOYL-COA ISOMERASE, MITOCHONDRIAL"/>
    <property type="match status" value="1"/>
</dbReference>
<evidence type="ECO:0000256" key="2">
    <source>
        <dbReference type="ARBA" id="ARBA00005254"/>
    </source>
</evidence>
<dbReference type="AlphaFoldDB" id="A0A7Z7HRE6"/>
<dbReference type="InterPro" id="IPR045002">
    <property type="entry name" value="Ech1-like"/>
</dbReference>
<evidence type="ECO:0000256" key="3">
    <source>
        <dbReference type="ARBA" id="ARBA00022832"/>
    </source>
</evidence>
<accession>A0A7Z7HRE6</accession>
<evidence type="ECO:0000256" key="5">
    <source>
        <dbReference type="ARBA" id="ARBA00023235"/>
    </source>
</evidence>
<dbReference type="UniPathway" id="UPA00659"/>
<dbReference type="PANTHER" id="PTHR43149">
    <property type="entry name" value="ENOYL-COA HYDRATASE"/>
    <property type="match status" value="1"/>
</dbReference>
<dbReference type="GO" id="GO:0016853">
    <property type="term" value="F:isomerase activity"/>
    <property type="evidence" value="ECO:0007669"/>
    <property type="project" value="UniProtKB-KW"/>
</dbReference>
<keyword evidence="4" id="KW-0443">Lipid metabolism</keyword>
<evidence type="ECO:0000256" key="4">
    <source>
        <dbReference type="ARBA" id="ARBA00023098"/>
    </source>
</evidence>
<name>A0A7Z7HRE6_9PROT</name>
<evidence type="ECO:0000256" key="7">
    <source>
        <dbReference type="SAM" id="MobiDB-lite"/>
    </source>
</evidence>
<evidence type="ECO:0000256" key="6">
    <source>
        <dbReference type="RuleBase" id="RU003707"/>
    </source>
</evidence>
<dbReference type="Gene3D" id="3.90.226.10">
    <property type="entry name" value="2-enoyl-CoA Hydratase, Chain A, domain 1"/>
    <property type="match status" value="1"/>
</dbReference>
<dbReference type="GO" id="GO:0006635">
    <property type="term" value="P:fatty acid beta-oxidation"/>
    <property type="evidence" value="ECO:0007669"/>
    <property type="project" value="UniProtKB-UniPathway"/>
</dbReference>
<keyword evidence="9" id="KW-1185">Reference proteome</keyword>
<protein>
    <submittedName>
        <fullName evidence="8">Enoyl-CoA hydratase/isomerase family protein</fullName>
    </submittedName>
</protein>
<dbReference type="InterPro" id="IPR018376">
    <property type="entry name" value="Enoyl-CoA_hyd/isom_CS"/>
</dbReference>
<dbReference type="Pfam" id="PF00378">
    <property type="entry name" value="ECH_1"/>
    <property type="match status" value="1"/>
</dbReference>